<name>A0ABY8QAH6_9RHOB</name>
<dbReference type="PANTHER" id="PTHR43124">
    <property type="entry name" value="PURINE EFFLUX PUMP PBUE"/>
    <property type="match status" value="1"/>
</dbReference>
<evidence type="ECO:0000256" key="1">
    <source>
        <dbReference type="ARBA" id="ARBA00004651"/>
    </source>
</evidence>
<keyword evidence="2" id="KW-1003">Cell membrane</keyword>
<dbReference type="Gene3D" id="1.20.1250.20">
    <property type="entry name" value="MFS general substrate transporter like domains"/>
    <property type="match status" value="1"/>
</dbReference>
<keyword evidence="5 6" id="KW-0472">Membrane</keyword>
<dbReference type="PANTHER" id="PTHR43124:SF10">
    <property type="entry name" value="PURINE EFFLUX PUMP PBUE"/>
    <property type="match status" value="1"/>
</dbReference>
<keyword evidence="9" id="KW-1185">Reference proteome</keyword>
<evidence type="ECO:0000256" key="2">
    <source>
        <dbReference type="ARBA" id="ARBA00022475"/>
    </source>
</evidence>
<dbReference type="RefSeq" id="WP_281469569.1">
    <property type="nucleotide sequence ID" value="NZ_CP124535.1"/>
</dbReference>
<evidence type="ECO:0000259" key="7">
    <source>
        <dbReference type="PROSITE" id="PS50850"/>
    </source>
</evidence>
<dbReference type="Pfam" id="PF07690">
    <property type="entry name" value="MFS_1"/>
    <property type="match status" value="1"/>
</dbReference>
<feature type="transmembrane region" description="Helical" evidence="6">
    <location>
        <begin position="267"/>
        <end position="286"/>
    </location>
</feature>
<evidence type="ECO:0000256" key="4">
    <source>
        <dbReference type="ARBA" id="ARBA00022989"/>
    </source>
</evidence>
<feature type="transmembrane region" description="Helical" evidence="6">
    <location>
        <begin position="72"/>
        <end position="90"/>
    </location>
</feature>
<keyword evidence="4 6" id="KW-1133">Transmembrane helix</keyword>
<evidence type="ECO:0000313" key="9">
    <source>
        <dbReference type="Proteomes" id="UP001230978"/>
    </source>
</evidence>
<feature type="transmembrane region" description="Helical" evidence="6">
    <location>
        <begin position="235"/>
        <end position="255"/>
    </location>
</feature>
<dbReference type="InterPro" id="IPR036259">
    <property type="entry name" value="MFS_trans_sf"/>
</dbReference>
<dbReference type="InterPro" id="IPR011701">
    <property type="entry name" value="MFS"/>
</dbReference>
<evidence type="ECO:0000256" key="6">
    <source>
        <dbReference type="SAM" id="Phobius"/>
    </source>
</evidence>
<sequence length="375" mass="38008">MKVSPLMLLMAAVTIVGSNSLALSPVALEIGRGFGGASAQDVLVAASLFGAGTAVAAVGIAPFADRVGLSRALFLAICVLVLGMAGTALAPALWVVWLAQAVAGLGSGVALPATYGLAAEIAPKGRESTFLGRVLMGWTLSLVFGASAAALIAEVAGWRAVHAVLAGLGLLVLLAMAVSPRMGEVRAAQGASPWAALRVPGIGAALSVAGGYMAAFYGLYAYVAPHLQAGLGWPVWMAGAVPLVYGIGFGLASLGDPWIDRFGPRRVAPWVFGVLVVQYLALAAVAERAWALVGLCLSWGMINHLGLNLIVGRLAALDPARRGAVLGLNSGVTYLAMFVATAGFGWMEAGFGLAACALMAAGLVLPALGDALRRR</sequence>
<dbReference type="InterPro" id="IPR020846">
    <property type="entry name" value="MFS_dom"/>
</dbReference>
<feature type="transmembrane region" description="Helical" evidence="6">
    <location>
        <begin position="350"/>
        <end position="369"/>
    </location>
</feature>
<dbReference type="Proteomes" id="UP001230978">
    <property type="component" value="Chromosome"/>
</dbReference>
<dbReference type="SUPFAM" id="SSF103473">
    <property type="entry name" value="MFS general substrate transporter"/>
    <property type="match status" value="1"/>
</dbReference>
<feature type="transmembrane region" description="Helical" evidence="6">
    <location>
        <begin position="96"/>
        <end position="118"/>
    </location>
</feature>
<evidence type="ECO:0000313" key="8">
    <source>
        <dbReference type="EMBL" id="WGV17894.1"/>
    </source>
</evidence>
<feature type="transmembrane region" description="Helical" evidence="6">
    <location>
        <begin position="292"/>
        <end position="311"/>
    </location>
</feature>
<reference evidence="8 9" key="1">
    <citation type="submission" date="2023-04" db="EMBL/GenBank/DDBJ databases">
        <title>YMD61, complete Genome.</title>
        <authorList>
            <person name="Zhang J."/>
        </authorList>
    </citation>
    <scope>NUCLEOTIDE SEQUENCE [LARGE SCALE GENOMIC DNA]</scope>
    <source>
        <strain evidence="8 9">YMD61</strain>
    </source>
</reference>
<feature type="transmembrane region" description="Helical" evidence="6">
    <location>
        <begin position="130"/>
        <end position="153"/>
    </location>
</feature>
<gene>
    <name evidence="8" type="ORF">QF092_08980</name>
</gene>
<feature type="domain" description="Major facilitator superfamily (MFS) profile" evidence="7">
    <location>
        <begin position="5"/>
        <end position="375"/>
    </location>
</feature>
<dbReference type="InterPro" id="IPR050189">
    <property type="entry name" value="MFS_Efflux_Transporters"/>
</dbReference>
<keyword evidence="3 6" id="KW-0812">Transmembrane</keyword>
<evidence type="ECO:0000256" key="5">
    <source>
        <dbReference type="ARBA" id="ARBA00023136"/>
    </source>
</evidence>
<feature type="transmembrane region" description="Helical" evidence="6">
    <location>
        <begin position="42"/>
        <end position="60"/>
    </location>
</feature>
<evidence type="ECO:0000256" key="3">
    <source>
        <dbReference type="ARBA" id="ARBA00022692"/>
    </source>
</evidence>
<dbReference type="PROSITE" id="PS50850">
    <property type="entry name" value="MFS"/>
    <property type="match status" value="1"/>
</dbReference>
<organism evidence="8 9">
    <name type="scientific">Fuscovulum ytuae</name>
    <dbReference type="NCBI Taxonomy" id="3042299"/>
    <lineage>
        <taxon>Bacteria</taxon>
        <taxon>Pseudomonadati</taxon>
        <taxon>Pseudomonadota</taxon>
        <taxon>Alphaproteobacteria</taxon>
        <taxon>Rhodobacterales</taxon>
        <taxon>Paracoccaceae</taxon>
        <taxon>Fuscovulum</taxon>
    </lineage>
</organism>
<feature type="transmembrane region" description="Helical" evidence="6">
    <location>
        <begin position="323"/>
        <end position="344"/>
    </location>
</feature>
<comment type="subcellular location">
    <subcellularLocation>
        <location evidence="1">Cell membrane</location>
        <topology evidence="1">Multi-pass membrane protein</topology>
    </subcellularLocation>
</comment>
<feature type="transmembrane region" description="Helical" evidence="6">
    <location>
        <begin position="199"/>
        <end position="223"/>
    </location>
</feature>
<dbReference type="EMBL" id="CP124535">
    <property type="protein sequence ID" value="WGV17894.1"/>
    <property type="molecule type" value="Genomic_DNA"/>
</dbReference>
<accession>A0ABY8QAH6</accession>
<protein>
    <submittedName>
        <fullName evidence="8">MFS transporter</fullName>
    </submittedName>
</protein>
<feature type="transmembrane region" description="Helical" evidence="6">
    <location>
        <begin position="159"/>
        <end position="178"/>
    </location>
</feature>
<proteinExistence type="predicted"/>